<dbReference type="Pfam" id="PF00505">
    <property type="entry name" value="HMG_box"/>
    <property type="match status" value="1"/>
</dbReference>
<protein>
    <recommendedName>
        <fullName evidence="3">HMG box domain-containing protein</fullName>
    </recommendedName>
</protein>
<keyword evidence="1" id="KW-0238">DNA-binding</keyword>
<sequence>MAHIKRPPNTWIIFRSQRSREIHQEYINSGRVIDAKTISKLVSAEFSQLSSAAKADLQRRRLDEKREHQERYPGYKFQPNKATESKRKMEQGSLGHVRKLRSTTPTAGSSSSPTQNAPFSWADIPADNYFFSTFPSQVSAYPTPAMPEGFAPLGLQLEAGSTYSSALAVPPPREWSESHSANPFAPIETQTDVQSGSSDVDLRAGLAIGDINQSRPEGYIHQFVSPIVQRSTHLDYSLGTSSPSNFNEPAVTANTGGRASGAQQFDNSAFSEAQLFDDSILGHPENYDTGITLGDLEALQITPEQWMRNFSSQSSADDVGQIMDFGVSDQVAIASSKGKSPEYNNFEVSLGDLGNLRDENSFNRSTTNNAAYQWSAFDSLIRNGSSLSSSGRSSFDVGSPSQITANPWQLDRKWPDNTDFEVCMGDLSSLQINKGQNSSSQRIDNNAGQRVAFGDLGTNGAIYPMDNYTSQMNSFEAGPSRFPGSFSQSHDKVLSQYPLSGGDDFPFGYLDPDFFPEVLPSSPATDLKTEYHLPRSAELED</sequence>
<keyword evidence="1" id="KW-0539">Nucleus</keyword>
<feature type="region of interest" description="Disordered" evidence="2">
    <location>
        <begin position="53"/>
        <end position="118"/>
    </location>
</feature>
<dbReference type="GO" id="GO:0005634">
    <property type="term" value="C:nucleus"/>
    <property type="evidence" value="ECO:0007669"/>
    <property type="project" value="UniProtKB-UniRule"/>
</dbReference>
<feature type="compositionally biased region" description="Basic and acidic residues" evidence="2">
    <location>
        <begin position="56"/>
        <end position="73"/>
    </location>
</feature>
<proteinExistence type="predicted"/>
<dbReference type="SUPFAM" id="SSF47095">
    <property type="entry name" value="HMG-box"/>
    <property type="match status" value="1"/>
</dbReference>
<dbReference type="GO" id="GO:0003677">
    <property type="term" value="F:DNA binding"/>
    <property type="evidence" value="ECO:0007669"/>
    <property type="project" value="UniProtKB-UniRule"/>
</dbReference>
<comment type="caution">
    <text evidence="4">The sequence shown here is derived from an EMBL/GenBank/DDBJ whole genome shotgun (WGS) entry which is preliminary data.</text>
</comment>
<evidence type="ECO:0000256" key="1">
    <source>
        <dbReference type="PROSITE-ProRule" id="PRU00267"/>
    </source>
</evidence>
<evidence type="ECO:0000259" key="3">
    <source>
        <dbReference type="PROSITE" id="PS50118"/>
    </source>
</evidence>
<dbReference type="Gene3D" id="1.10.30.10">
    <property type="entry name" value="High mobility group box domain"/>
    <property type="match status" value="1"/>
</dbReference>
<dbReference type="AlphaFoldDB" id="A0A8H5MCM1"/>
<feature type="DNA-binding region" description="HMG box" evidence="1">
    <location>
        <begin position="4"/>
        <end position="76"/>
    </location>
</feature>
<dbReference type="PROSITE" id="PS50118">
    <property type="entry name" value="HMG_BOX_2"/>
    <property type="match status" value="1"/>
</dbReference>
<reference evidence="4 5" key="1">
    <citation type="journal article" date="2020" name="ISME J.">
        <title>Uncovering the hidden diversity of litter-decomposition mechanisms in mushroom-forming fungi.</title>
        <authorList>
            <person name="Floudas D."/>
            <person name="Bentzer J."/>
            <person name="Ahren D."/>
            <person name="Johansson T."/>
            <person name="Persson P."/>
            <person name="Tunlid A."/>
        </authorList>
    </citation>
    <scope>NUCLEOTIDE SEQUENCE [LARGE SCALE GENOMIC DNA]</scope>
    <source>
        <strain evidence="4 5">CBS 406.79</strain>
    </source>
</reference>
<gene>
    <name evidence="4" type="ORF">D9757_004967</name>
</gene>
<dbReference type="CDD" id="cd01389">
    <property type="entry name" value="HMG-box_ROX1-like"/>
    <property type="match status" value="1"/>
</dbReference>
<organism evidence="4 5">
    <name type="scientific">Collybiopsis confluens</name>
    <dbReference type="NCBI Taxonomy" id="2823264"/>
    <lineage>
        <taxon>Eukaryota</taxon>
        <taxon>Fungi</taxon>
        <taxon>Dikarya</taxon>
        <taxon>Basidiomycota</taxon>
        <taxon>Agaricomycotina</taxon>
        <taxon>Agaricomycetes</taxon>
        <taxon>Agaricomycetidae</taxon>
        <taxon>Agaricales</taxon>
        <taxon>Marasmiineae</taxon>
        <taxon>Omphalotaceae</taxon>
        <taxon>Collybiopsis</taxon>
    </lineage>
</organism>
<dbReference type="OrthoDB" id="6247875at2759"/>
<dbReference type="InterPro" id="IPR009071">
    <property type="entry name" value="HMG_box_dom"/>
</dbReference>
<dbReference type="SMART" id="SM00398">
    <property type="entry name" value="HMG"/>
    <property type="match status" value="1"/>
</dbReference>
<name>A0A8H5MCM1_9AGAR</name>
<feature type="domain" description="HMG box" evidence="3">
    <location>
        <begin position="4"/>
        <end position="76"/>
    </location>
</feature>
<evidence type="ECO:0000313" key="5">
    <source>
        <dbReference type="Proteomes" id="UP000518752"/>
    </source>
</evidence>
<keyword evidence="5" id="KW-1185">Reference proteome</keyword>
<dbReference type="Proteomes" id="UP000518752">
    <property type="component" value="Unassembled WGS sequence"/>
</dbReference>
<evidence type="ECO:0000313" key="4">
    <source>
        <dbReference type="EMBL" id="KAF5389078.1"/>
    </source>
</evidence>
<dbReference type="EMBL" id="JAACJN010000024">
    <property type="protein sequence ID" value="KAF5389078.1"/>
    <property type="molecule type" value="Genomic_DNA"/>
</dbReference>
<evidence type="ECO:0000256" key="2">
    <source>
        <dbReference type="SAM" id="MobiDB-lite"/>
    </source>
</evidence>
<dbReference type="InterPro" id="IPR036910">
    <property type="entry name" value="HMG_box_dom_sf"/>
</dbReference>
<feature type="compositionally biased region" description="Low complexity" evidence="2">
    <location>
        <begin position="102"/>
        <end position="114"/>
    </location>
</feature>
<accession>A0A8H5MCM1</accession>